<dbReference type="RefSeq" id="WP_089050342.1">
    <property type="nucleotide sequence ID" value="NZ_FXTV01000004.1"/>
</dbReference>
<proteinExistence type="predicted"/>
<dbReference type="SUPFAM" id="SSF53335">
    <property type="entry name" value="S-adenosyl-L-methionine-dependent methyltransferases"/>
    <property type="match status" value="1"/>
</dbReference>
<gene>
    <name evidence="2" type="ORF">B0A66_13355</name>
</gene>
<protein>
    <recommendedName>
        <fullName evidence="1">Carrier domain-containing protein</fullName>
    </recommendedName>
</protein>
<evidence type="ECO:0000313" key="2">
    <source>
        <dbReference type="EMBL" id="OXA89988.1"/>
    </source>
</evidence>
<dbReference type="SUPFAM" id="SSF52777">
    <property type="entry name" value="CoA-dependent acyltransferases"/>
    <property type="match status" value="2"/>
</dbReference>
<dbReference type="Gene3D" id="3.40.50.150">
    <property type="entry name" value="Vaccinia Virus protein VP39"/>
    <property type="match status" value="1"/>
</dbReference>
<dbReference type="Proteomes" id="UP000198345">
    <property type="component" value="Unassembled WGS sequence"/>
</dbReference>
<dbReference type="InterPro" id="IPR036736">
    <property type="entry name" value="ACP-like_sf"/>
</dbReference>
<dbReference type="GO" id="GO:0031177">
    <property type="term" value="F:phosphopantetheine binding"/>
    <property type="evidence" value="ECO:0007669"/>
    <property type="project" value="TreeGrafter"/>
</dbReference>
<dbReference type="Gene3D" id="3.30.300.30">
    <property type="match status" value="1"/>
</dbReference>
<organism evidence="2 3">
    <name type="scientific">Flavobacterium hercynium</name>
    <dbReference type="NCBI Taxonomy" id="387094"/>
    <lineage>
        <taxon>Bacteria</taxon>
        <taxon>Pseudomonadati</taxon>
        <taxon>Bacteroidota</taxon>
        <taxon>Flavobacteriia</taxon>
        <taxon>Flavobacteriales</taxon>
        <taxon>Flavobacteriaceae</taxon>
        <taxon>Flavobacterium</taxon>
    </lineage>
</organism>
<dbReference type="SUPFAM" id="SSF47336">
    <property type="entry name" value="ACP-like"/>
    <property type="match status" value="1"/>
</dbReference>
<name>A0A226H823_9FLAO</name>
<dbReference type="PANTHER" id="PTHR45527">
    <property type="entry name" value="NONRIBOSOMAL PEPTIDE SYNTHETASE"/>
    <property type="match status" value="1"/>
</dbReference>
<dbReference type="Gene3D" id="3.20.20.30">
    <property type="entry name" value="Luciferase-like domain"/>
    <property type="match status" value="1"/>
</dbReference>
<dbReference type="InterPro" id="IPR006342">
    <property type="entry name" value="FkbM_mtfrase"/>
</dbReference>
<dbReference type="Gene3D" id="1.10.1200.10">
    <property type="entry name" value="ACP-like"/>
    <property type="match status" value="1"/>
</dbReference>
<dbReference type="InterPro" id="IPR009081">
    <property type="entry name" value="PP-bd_ACP"/>
</dbReference>
<dbReference type="InterPro" id="IPR036661">
    <property type="entry name" value="Luciferase-like_sf"/>
</dbReference>
<dbReference type="InterPro" id="IPR029063">
    <property type="entry name" value="SAM-dependent_MTases_sf"/>
</dbReference>
<dbReference type="GO" id="GO:0016705">
    <property type="term" value="F:oxidoreductase activity, acting on paired donors, with incorporation or reduction of molecular oxygen"/>
    <property type="evidence" value="ECO:0007669"/>
    <property type="project" value="InterPro"/>
</dbReference>
<dbReference type="PROSITE" id="PS50075">
    <property type="entry name" value="CARRIER"/>
    <property type="match status" value="1"/>
</dbReference>
<dbReference type="NCBIfam" id="TIGR01444">
    <property type="entry name" value="fkbM_fam"/>
    <property type="match status" value="1"/>
</dbReference>
<dbReference type="Pfam" id="PF00550">
    <property type="entry name" value="PP-binding"/>
    <property type="match status" value="1"/>
</dbReference>
<dbReference type="GO" id="GO:0005737">
    <property type="term" value="C:cytoplasm"/>
    <property type="evidence" value="ECO:0007669"/>
    <property type="project" value="TreeGrafter"/>
</dbReference>
<dbReference type="Gene3D" id="3.30.559.30">
    <property type="entry name" value="Nonribosomal peptide synthetase, condensation domain"/>
    <property type="match status" value="1"/>
</dbReference>
<dbReference type="InterPro" id="IPR011251">
    <property type="entry name" value="Luciferase-like_dom"/>
</dbReference>
<dbReference type="InterPro" id="IPR045851">
    <property type="entry name" value="AMP-bd_C_sf"/>
</dbReference>
<dbReference type="InterPro" id="IPR000873">
    <property type="entry name" value="AMP-dep_synth/lig_dom"/>
</dbReference>
<dbReference type="SUPFAM" id="SSF56801">
    <property type="entry name" value="Acetyl-CoA synthetase-like"/>
    <property type="match status" value="2"/>
</dbReference>
<dbReference type="InterPro" id="IPR001242">
    <property type="entry name" value="Condensation_dom"/>
</dbReference>
<dbReference type="InterPro" id="IPR020845">
    <property type="entry name" value="AMP-binding_CS"/>
</dbReference>
<dbReference type="Gene3D" id="3.40.50.12780">
    <property type="entry name" value="N-terminal domain of ligase-like"/>
    <property type="match status" value="1"/>
</dbReference>
<evidence type="ECO:0000313" key="3">
    <source>
        <dbReference type="Proteomes" id="UP000198345"/>
    </source>
</evidence>
<dbReference type="EMBL" id="MUGW01000026">
    <property type="protein sequence ID" value="OXA89988.1"/>
    <property type="molecule type" value="Genomic_DNA"/>
</dbReference>
<sequence length="1824" mass="205599">MGNLSIKEHLTALIQQGINFEVSQDKLLVKGDLSIVNDEQKQFLRENKEAIIALIQNQTRETITIEKVAKSVSLPLSFSQQGLWLLDKINNGSSHYNLTSTFKLTGKINYEALNKTFNTILQRHESLRSYFFVDESGEPIQNVQTVNEYHVAVEDVNALSQNTQQYIIEVVEQETFKIFDLSKDVLLSIRLLMISNEEHILVVTMHHIASDGWSMGVLIKEFNILYNSYRKDEPNPLDDLSIQYSDYAHWQRQWFKGEVLEEQTNYWKKQLADLPVLHGLPLDKVRPLTQSFNGDTYHSVLDKNTLKGLQDLCQSEVATLFMGIHAAFSTLLSRYSNETDIVVGSPIANREKAEIADLVGFFMNLLVLRSDLSQKPSFRELIRQSKTMLESAYEYQQMPFEKLVQELDGKRNLSHNPLFQILLTLQNTDQDALALADLVMEPVNYKVANSAKYDLSLNVTETANGLTLAWEYNSDLFEAQTISSMADHFNTLLASLLSNPDENVFKANLIGQNETTEIYQHLKGEALDFTKNENAISLFEYQIKNTPDRTAVTCNDIAYTYEEVGDKVDAIATLLANKGVKQGDKVGICLVRSVEMVATIFACFKLGACYIPLDPVYSSERINQIIEDAEPKSIVTLKPLKELFLNKLTKETFVFVDDLQVQTATQLIGVDYSDDDSAYIIFTSGTTGKPKGIEVSQGNLNNLLYSLDVSYGSKDTQKWLAQTSINFDISVLELIWTISRGHSIVLQQSNPFKLLAHERLVPAKKLDFSVMFFGADNKQEHKYDLLLDTAKYIDNNDFTAIWTPERHFGEFGGAFPSPSVLSAALAVLTKNISIRSGSVVLPLQDPIRVAEEWSIVDNLSNGRVGLSIASGWHPNDFVFANSDYHNRHQEVKDRIKELKSLWRGDAIVRKNGVDKDFTIKIRPLPIQAELPIWVTAAGNPDTFRYAGEIGANVLTHVLGQSVEQLEENIKIYHQALQENGFSIADKKVTLMIHTYIDETEQTALTTSEKPFKAYLESSIKLMEPLAKELGLDLDTQTSEVIDIAYTKFSKNNTLIGSPESCQNMLFNIQRIGVTEVACLVDFGVENEKVLAGLEKIVEAKTLYHAQVELAKIVDAESQRTELDLIDAHQLTHVQMTPSQSKLTIDLYQQSKQSKARDLSSVRHWLIGGEPLNKDLMENLSTLTDCKLYNMYGPTETTVWSAWRAITKDDFKIGAPIHNTNLLLLNEYEQQVPVGVVGELYIGGLGVAKGYYNNSELTNKSFKEVANAYFGNSRFYKTGDLMRMKANGTFEYIGRKDNQVKVNGYRVEPGEIESVLSKLSGVKDAKVIAITENNATHLAAYVVKEDIVYGDYKALPAEKQARPFHFPDGSVVYHQSDRQLAMLYTEIFEDGIYFKHGISIPENGLVLDVGSNVGGFCIDVNQRQPSASIIAFEPIPQIFSALKQNFEHRQIKGRILNYGVSNKKESVVFNYYPEMSGLSGRFADQETIVNAVGKYIEYNKESSTDDAKLSGEDHKVVQSFYDTIEESNGLSEEYKQYISSLYQTEEVECQLTTISAVIDDFNIQSIDLLKVDAEKSECLVLEGIRAEHWPMIHQLAIEVDGDNNLNAILSLLREKNYEVQVDELVMSDASTQNDENTYMLYAVNPNFSVKEKEIAIQSFGTQIDEKVISEFLKKKLPDYMNPRDIILVPSIPLMENGKVNMVKLKEIQPQKADTTTTATLSNQLELDIYRIWCEVLKRENIPYHVSIFEAGGSSIEIVLLHEKMQTEFKATFSLIELFRNPSIPQQAKLIQNAINQSGETGSEDAIKKAVNKGLSRRNARANKIN</sequence>
<dbReference type="Pfam" id="PF05050">
    <property type="entry name" value="Methyltransf_21"/>
    <property type="match status" value="1"/>
</dbReference>
<dbReference type="PROSITE" id="PS00455">
    <property type="entry name" value="AMP_BINDING"/>
    <property type="match status" value="1"/>
</dbReference>
<reference evidence="2 3" key="1">
    <citation type="submission" date="2016-11" db="EMBL/GenBank/DDBJ databases">
        <title>Whole genomes of Flavobacteriaceae.</title>
        <authorList>
            <person name="Stine C."/>
            <person name="Li C."/>
            <person name="Tadesse D."/>
        </authorList>
    </citation>
    <scope>NUCLEOTIDE SEQUENCE [LARGE SCALE GENOMIC DNA]</scope>
    <source>
        <strain evidence="2 3">DSM 18292</strain>
    </source>
</reference>
<dbReference type="Pfam" id="PF00296">
    <property type="entry name" value="Bac_luciferase"/>
    <property type="match status" value="1"/>
</dbReference>
<keyword evidence="3" id="KW-1185">Reference proteome</keyword>
<dbReference type="SUPFAM" id="SSF51679">
    <property type="entry name" value="Bacterial luciferase-like"/>
    <property type="match status" value="1"/>
</dbReference>
<accession>A0A226H823</accession>
<dbReference type="CDD" id="cd19531">
    <property type="entry name" value="LCL_NRPS-like"/>
    <property type="match status" value="1"/>
</dbReference>
<evidence type="ECO:0000259" key="1">
    <source>
        <dbReference type="PROSITE" id="PS50075"/>
    </source>
</evidence>
<dbReference type="GO" id="GO:0043041">
    <property type="term" value="P:amino acid activation for nonribosomal peptide biosynthetic process"/>
    <property type="evidence" value="ECO:0007669"/>
    <property type="project" value="TreeGrafter"/>
</dbReference>
<dbReference type="Pfam" id="PF00668">
    <property type="entry name" value="Condensation"/>
    <property type="match status" value="1"/>
</dbReference>
<dbReference type="InterPro" id="IPR024011">
    <property type="entry name" value="Biosynth_lucif-like_mOase_dom"/>
</dbReference>
<dbReference type="GO" id="GO:0044550">
    <property type="term" value="P:secondary metabolite biosynthetic process"/>
    <property type="evidence" value="ECO:0007669"/>
    <property type="project" value="TreeGrafter"/>
</dbReference>
<dbReference type="InterPro" id="IPR023213">
    <property type="entry name" value="CAT-like_dom_sf"/>
</dbReference>
<dbReference type="Gene3D" id="3.40.50.980">
    <property type="match status" value="2"/>
</dbReference>
<dbReference type="NCBIfam" id="TIGR04020">
    <property type="entry name" value="seco_metab_LLM"/>
    <property type="match status" value="1"/>
</dbReference>
<comment type="caution">
    <text evidence="2">The sequence shown here is derived from an EMBL/GenBank/DDBJ whole genome shotgun (WGS) entry which is preliminary data.</text>
</comment>
<dbReference type="PANTHER" id="PTHR45527:SF1">
    <property type="entry name" value="FATTY ACID SYNTHASE"/>
    <property type="match status" value="1"/>
</dbReference>
<dbReference type="Pfam" id="PF00501">
    <property type="entry name" value="AMP-binding"/>
    <property type="match status" value="2"/>
</dbReference>
<dbReference type="InterPro" id="IPR042099">
    <property type="entry name" value="ANL_N_sf"/>
</dbReference>
<dbReference type="Gene3D" id="3.30.559.10">
    <property type="entry name" value="Chloramphenicol acetyltransferase-like domain"/>
    <property type="match status" value="1"/>
</dbReference>
<feature type="domain" description="Carrier" evidence="1">
    <location>
        <begin position="1718"/>
        <end position="1793"/>
    </location>
</feature>
<dbReference type="OrthoDB" id="9814695at2"/>